<evidence type="ECO:0000313" key="2">
    <source>
        <dbReference type="EMBL" id="CAG8724397.1"/>
    </source>
</evidence>
<feature type="region of interest" description="Disordered" evidence="1">
    <location>
        <begin position="590"/>
        <end position="614"/>
    </location>
</feature>
<sequence length="1028" mass="117545">YQVPDSSQVPDLTLQNSEETIRDLAQRILRDKLSIKDIRVKAHALANSAPNANAGSSRLSRLRRELKSLGATLEIIEVTKFPDITKEANEIQQNQRKFVEAFEKIDYPDHFTLESVKERLDKYDISTLPDIQALADIILMLCIRPAKLTSLRITDAGPGVKWFNRFLKDYSLIPKYLRKMGAVYGVVTHEAKNMAHAYTIAGELIWDTALSVLVIVNIKLFYKHKFKKTLVEGKILVKALIDTTSRFNTISKRLFDRLGTNHGIGPTCDLVKSLYEDAIGEIHCLDLQFQYKEAYHSLDGTDAIDFEIRKNPPFDLVLGQGWLWVHEVKMSFKLSPKGSFNPYAKIVMQGMSIPLIDEDFNKTSSTKNNSSNSMDSKPNLTLDELADMFKKLSLRSKDNISDSIDSSLSRLRLEVINMHKTASAKKHSIRKRITTMWSNLKQKISDKLSACITKIIEDLDTKNHLPEIENTFTKITAEINTKITNELTARLFEINSSFTVELGKINTKLNDKLTVEIKKINSRDVGYASEAHKLFNDMTTRINNIEEACYNNFASVNASIEALQNGLIQHYAIIRRNQPIEADQQIVSNHSEASNRSHTSSSGNTNRPGSPNNSYPSSANFVIKMWIHFEGELNPVKLKADVSQVADLDDFKDILRDEFEELKNIKNQKIVFLDGNKTPLRPGIELKSLADKSTDIKPLLVRYPFSNANSKCKIPHTSGSLSLLREEVIKRFKELQTEEFYFFSDETKDEIRNEYSFNILVSQTELDSNNYNLKLKVKVEGKKSYSDWELKEVFKEILRKDYKSLSDMPKFSFNEFPSLEPPFTGDELKNFVRELQNHLNSIKREFGDNEMMARFIIDTFMSTAVCHIQDHINNSAQLCMEKELEGSRGYGPVDYVVRIVEILVLLCEAKSEDMKQGMSQVLVQMYSAVEQLLGKRKHAQTDFVPMMFGIVTTGKLWRFVRWTGSLEEPTVHISEEYTCNFIGNMEIEKEVLTYISQILQAQAKAYDVYDKNSGYSSKRQRTNQENDK</sequence>
<evidence type="ECO:0000313" key="3">
    <source>
        <dbReference type="Proteomes" id="UP000789901"/>
    </source>
</evidence>
<proteinExistence type="predicted"/>
<gene>
    <name evidence="2" type="ORF">GMARGA_LOCUS13801</name>
</gene>
<dbReference type="EMBL" id="CAJVQB010008900">
    <property type="protein sequence ID" value="CAG8724397.1"/>
    <property type="molecule type" value="Genomic_DNA"/>
</dbReference>
<keyword evidence="3" id="KW-1185">Reference proteome</keyword>
<name>A0ABN7V3D8_GIGMA</name>
<feature type="non-terminal residue" evidence="2">
    <location>
        <position position="1"/>
    </location>
</feature>
<dbReference type="Gene3D" id="2.40.70.10">
    <property type="entry name" value="Acid Proteases"/>
    <property type="match status" value="1"/>
</dbReference>
<accession>A0ABN7V3D8</accession>
<protein>
    <submittedName>
        <fullName evidence="2">10621_t:CDS:1</fullName>
    </submittedName>
</protein>
<dbReference type="Proteomes" id="UP000789901">
    <property type="component" value="Unassembled WGS sequence"/>
</dbReference>
<reference evidence="2 3" key="1">
    <citation type="submission" date="2021-06" db="EMBL/GenBank/DDBJ databases">
        <authorList>
            <person name="Kallberg Y."/>
            <person name="Tangrot J."/>
            <person name="Rosling A."/>
        </authorList>
    </citation>
    <scope>NUCLEOTIDE SEQUENCE [LARGE SCALE GENOMIC DNA]</scope>
    <source>
        <strain evidence="2 3">120-4 pot B 10/14</strain>
    </source>
</reference>
<comment type="caution">
    <text evidence="2">The sequence shown here is derived from an EMBL/GenBank/DDBJ whole genome shotgun (WGS) entry which is preliminary data.</text>
</comment>
<organism evidence="2 3">
    <name type="scientific">Gigaspora margarita</name>
    <dbReference type="NCBI Taxonomy" id="4874"/>
    <lineage>
        <taxon>Eukaryota</taxon>
        <taxon>Fungi</taxon>
        <taxon>Fungi incertae sedis</taxon>
        <taxon>Mucoromycota</taxon>
        <taxon>Glomeromycotina</taxon>
        <taxon>Glomeromycetes</taxon>
        <taxon>Diversisporales</taxon>
        <taxon>Gigasporaceae</taxon>
        <taxon>Gigaspora</taxon>
    </lineage>
</organism>
<dbReference type="InterPro" id="IPR021109">
    <property type="entry name" value="Peptidase_aspartic_dom_sf"/>
</dbReference>
<evidence type="ECO:0000256" key="1">
    <source>
        <dbReference type="SAM" id="MobiDB-lite"/>
    </source>
</evidence>